<sequence>MSSPVPPRTDPISSSLTPAELAGLLEFAVHLADLAGAQILPHFRTRLLDVENKDRQGFDPVTLADREAEAAIRREIQRTYPTHGILGEEHGLQVGASPYTWVIDPIDGTRAFVLGQLHWGTLIALNDGTRPVLGVMRQPYTGETFLGSEQGAQLRRGSQTTRLSARAGVRLEEAVLCATDPLMFAAPGLRPAFERVAARARAVRFGGDCYTPCLVAAGSSDLVVEADLKPWDVQALIPIIEGAGGIITDWAGQAAWEADKVVIASGAGLHAQVIEALNAQD</sequence>
<evidence type="ECO:0000256" key="2">
    <source>
        <dbReference type="ARBA" id="ARBA00009759"/>
    </source>
</evidence>
<dbReference type="RefSeq" id="WP_066921539.1">
    <property type="nucleotide sequence ID" value="NZ_CP011971.1"/>
</dbReference>
<keyword evidence="5" id="KW-0479">Metal-binding</keyword>
<dbReference type="Proteomes" id="UP000070250">
    <property type="component" value="Chromosome"/>
</dbReference>
<accession>A0A127FBN9</accession>
<dbReference type="EC" id="3.1.3.15" evidence="4"/>
<gene>
    <name evidence="6" type="ORF">ACG33_12155</name>
</gene>
<keyword evidence="7" id="KW-1185">Reference proteome</keyword>
<dbReference type="GO" id="GO:0004401">
    <property type="term" value="F:histidinol-phosphatase activity"/>
    <property type="evidence" value="ECO:0007669"/>
    <property type="project" value="UniProtKB-UniRule"/>
</dbReference>
<evidence type="ECO:0000256" key="1">
    <source>
        <dbReference type="ARBA" id="ARBA00001946"/>
    </source>
</evidence>
<dbReference type="GO" id="GO:0000105">
    <property type="term" value="P:L-histidine biosynthetic process"/>
    <property type="evidence" value="ECO:0007669"/>
    <property type="project" value="UniProtKB-UniRule"/>
</dbReference>
<comment type="cofactor">
    <cofactor evidence="1 5">
        <name>Mg(2+)</name>
        <dbReference type="ChEBI" id="CHEBI:18420"/>
    </cofactor>
</comment>
<feature type="binding site" evidence="5">
    <location>
        <position position="107"/>
    </location>
    <ligand>
        <name>Mg(2+)</name>
        <dbReference type="ChEBI" id="CHEBI:18420"/>
        <label>1</label>
        <note>catalytic</note>
    </ligand>
</feature>
<reference evidence="6 7" key="1">
    <citation type="submission" date="2015-06" db="EMBL/GenBank/DDBJ databases">
        <title>A Comprehensive Approach to Explore the Metabolic and Phylogenetic Diversity of Bacterial Steroid Degradation in the Environment: Testosterone as an Example.</title>
        <authorList>
            <person name="Yang F.-C."/>
            <person name="Chen Y.-L."/>
            <person name="Yu C.-P."/>
            <person name="Tang S.-L."/>
            <person name="Wang P.-H."/>
            <person name="Ismail W."/>
            <person name="Wang C.-H."/>
            <person name="Yang C.-Y."/>
            <person name="Chiang Y.-R."/>
        </authorList>
    </citation>
    <scope>NUCLEOTIDE SEQUENCE [LARGE SCALE GENOMIC DNA]</scope>
    <source>
        <strain evidence="6 7">DSM 18526</strain>
    </source>
</reference>
<feature type="binding site" evidence="5">
    <location>
        <position position="88"/>
    </location>
    <ligand>
        <name>Mg(2+)</name>
        <dbReference type="ChEBI" id="CHEBI:18420"/>
        <label>1</label>
        <note>catalytic</note>
    </ligand>
</feature>
<dbReference type="GO" id="GO:0008934">
    <property type="term" value="F:inositol monophosphate 1-phosphatase activity"/>
    <property type="evidence" value="ECO:0007669"/>
    <property type="project" value="TreeGrafter"/>
</dbReference>
<evidence type="ECO:0000256" key="4">
    <source>
        <dbReference type="NCBIfam" id="TIGR02067"/>
    </source>
</evidence>
<dbReference type="Gene3D" id="3.40.190.80">
    <property type="match status" value="1"/>
</dbReference>
<dbReference type="PRINTS" id="PR00377">
    <property type="entry name" value="IMPHPHTASES"/>
</dbReference>
<dbReference type="KEGG" id="sdf:ACG33_12155"/>
<dbReference type="NCBIfam" id="TIGR02067">
    <property type="entry name" value="his_9_HisN"/>
    <property type="match status" value="1"/>
</dbReference>
<keyword evidence="3" id="KW-0378">Hydrolase</keyword>
<dbReference type="EMBL" id="CP011971">
    <property type="protein sequence ID" value="AMN47837.1"/>
    <property type="molecule type" value="Genomic_DNA"/>
</dbReference>
<evidence type="ECO:0000313" key="6">
    <source>
        <dbReference type="EMBL" id="AMN47837.1"/>
    </source>
</evidence>
<evidence type="ECO:0000256" key="3">
    <source>
        <dbReference type="ARBA" id="ARBA00022801"/>
    </source>
</evidence>
<dbReference type="InterPro" id="IPR011809">
    <property type="entry name" value="His_9_proposed"/>
</dbReference>
<feature type="binding site" evidence="5">
    <location>
        <position position="106"/>
    </location>
    <ligand>
        <name>Mg(2+)</name>
        <dbReference type="ChEBI" id="CHEBI:18420"/>
        <label>1</label>
        <note>catalytic</note>
    </ligand>
</feature>
<dbReference type="OrthoDB" id="9785695at2"/>
<dbReference type="GO" id="GO:0046872">
    <property type="term" value="F:metal ion binding"/>
    <property type="evidence" value="ECO:0007669"/>
    <property type="project" value="UniProtKB-KW"/>
</dbReference>
<dbReference type="STRING" id="465721.ACG33_12155"/>
<feature type="binding site" evidence="5">
    <location>
        <position position="104"/>
    </location>
    <ligand>
        <name>Mg(2+)</name>
        <dbReference type="ChEBI" id="CHEBI:18420"/>
        <label>1</label>
        <note>catalytic</note>
    </ligand>
</feature>
<proteinExistence type="inferred from homology"/>
<dbReference type="AlphaFoldDB" id="A0A127FBN9"/>
<dbReference type="PANTHER" id="PTHR20854">
    <property type="entry name" value="INOSITOL MONOPHOSPHATASE"/>
    <property type="match status" value="1"/>
</dbReference>
<dbReference type="GO" id="GO:0007165">
    <property type="term" value="P:signal transduction"/>
    <property type="evidence" value="ECO:0007669"/>
    <property type="project" value="TreeGrafter"/>
</dbReference>
<dbReference type="CDD" id="cd01641">
    <property type="entry name" value="Bacterial_IMPase_like_1"/>
    <property type="match status" value="1"/>
</dbReference>
<protein>
    <recommendedName>
        <fullName evidence="4">Histidinol-phosphatase</fullName>
        <ecNumber evidence="4">3.1.3.15</ecNumber>
    </recommendedName>
</protein>
<name>A0A127FBN9_STEDE</name>
<dbReference type="InterPro" id="IPR000760">
    <property type="entry name" value="Inositol_monophosphatase-like"/>
</dbReference>
<dbReference type="PANTHER" id="PTHR20854:SF4">
    <property type="entry name" value="INOSITOL-1-MONOPHOSPHATASE-RELATED"/>
    <property type="match status" value="1"/>
</dbReference>
<keyword evidence="5" id="KW-0460">Magnesium</keyword>
<organism evidence="6 7">
    <name type="scientific">Steroidobacter denitrificans</name>
    <dbReference type="NCBI Taxonomy" id="465721"/>
    <lineage>
        <taxon>Bacteria</taxon>
        <taxon>Pseudomonadati</taxon>
        <taxon>Pseudomonadota</taxon>
        <taxon>Gammaproteobacteria</taxon>
        <taxon>Steroidobacterales</taxon>
        <taxon>Steroidobacteraceae</taxon>
        <taxon>Steroidobacter</taxon>
    </lineage>
</organism>
<dbReference type="Gene3D" id="3.30.540.10">
    <property type="entry name" value="Fructose-1,6-Bisphosphatase, subunit A, domain 1"/>
    <property type="match status" value="1"/>
</dbReference>
<feature type="binding site" evidence="5">
    <location>
        <position position="232"/>
    </location>
    <ligand>
        <name>Mg(2+)</name>
        <dbReference type="ChEBI" id="CHEBI:18420"/>
        <label>1</label>
        <note>catalytic</note>
    </ligand>
</feature>
<dbReference type="PATRIC" id="fig|465721.4.peg.2596"/>
<evidence type="ECO:0000256" key="5">
    <source>
        <dbReference type="PIRSR" id="PIRSR600760-2"/>
    </source>
</evidence>
<dbReference type="GO" id="GO:0006020">
    <property type="term" value="P:inositol metabolic process"/>
    <property type="evidence" value="ECO:0007669"/>
    <property type="project" value="TreeGrafter"/>
</dbReference>
<comment type="similarity">
    <text evidence="2">Belongs to the inositol monophosphatase superfamily.</text>
</comment>
<dbReference type="Pfam" id="PF00459">
    <property type="entry name" value="Inositol_P"/>
    <property type="match status" value="1"/>
</dbReference>
<evidence type="ECO:0000313" key="7">
    <source>
        <dbReference type="Proteomes" id="UP000070250"/>
    </source>
</evidence>
<dbReference type="SUPFAM" id="SSF56655">
    <property type="entry name" value="Carbohydrate phosphatase"/>
    <property type="match status" value="1"/>
</dbReference>